<keyword evidence="3" id="KW-0677">Repeat</keyword>
<feature type="repeat" description="Pumilio" evidence="5">
    <location>
        <begin position="457"/>
        <end position="492"/>
    </location>
</feature>
<feature type="repeat" description="Pumilio" evidence="5">
    <location>
        <begin position="529"/>
        <end position="564"/>
    </location>
</feature>
<dbReference type="InterPro" id="IPR033712">
    <property type="entry name" value="Pumilio_RNA-bd"/>
</dbReference>
<feature type="repeat" description="Pumilio" evidence="5">
    <location>
        <begin position="421"/>
        <end position="456"/>
    </location>
</feature>
<feature type="compositionally biased region" description="Low complexity" evidence="6">
    <location>
        <begin position="64"/>
        <end position="89"/>
    </location>
</feature>
<evidence type="ECO:0000313" key="9">
    <source>
        <dbReference type="Proteomes" id="UP000596742"/>
    </source>
</evidence>
<dbReference type="CDD" id="cd07920">
    <property type="entry name" value="Pumilio"/>
    <property type="match status" value="1"/>
</dbReference>
<dbReference type="Proteomes" id="UP000596742">
    <property type="component" value="Unassembled WGS sequence"/>
</dbReference>
<feature type="domain" description="PUM-HD" evidence="7">
    <location>
        <begin position="293"/>
        <end position="633"/>
    </location>
</feature>
<dbReference type="GO" id="GO:0005634">
    <property type="term" value="C:nucleus"/>
    <property type="evidence" value="ECO:0007669"/>
    <property type="project" value="TreeGrafter"/>
</dbReference>
<dbReference type="AlphaFoldDB" id="A0A8B6G0P4"/>
<evidence type="ECO:0000256" key="5">
    <source>
        <dbReference type="PROSITE-ProRule" id="PRU00317"/>
    </source>
</evidence>
<dbReference type="GO" id="GO:0010608">
    <property type="term" value="P:post-transcriptional regulation of gene expression"/>
    <property type="evidence" value="ECO:0007669"/>
    <property type="project" value="TreeGrafter"/>
</dbReference>
<dbReference type="InterPro" id="IPR033133">
    <property type="entry name" value="PUM-HD"/>
</dbReference>
<dbReference type="PROSITE" id="PS50303">
    <property type="entry name" value="PUM_HD"/>
    <property type="match status" value="1"/>
</dbReference>
<dbReference type="OrthoDB" id="668540at2759"/>
<dbReference type="Pfam" id="PF00806">
    <property type="entry name" value="PUF"/>
    <property type="match status" value="8"/>
</dbReference>
<gene>
    <name evidence="8" type="ORF">MGAL_10B090163</name>
</gene>
<evidence type="ECO:0000256" key="6">
    <source>
        <dbReference type="SAM" id="MobiDB-lite"/>
    </source>
</evidence>
<dbReference type="InterPro" id="IPR011989">
    <property type="entry name" value="ARM-like"/>
</dbReference>
<evidence type="ECO:0000313" key="8">
    <source>
        <dbReference type="EMBL" id="VDI57067.1"/>
    </source>
</evidence>
<dbReference type="SMART" id="SM00025">
    <property type="entry name" value="Pumilio"/>
    <property type="match status" value="8"/>
</dbReference>
<feature type="compositionally biased region" description="Polar residues" evidence="6">
    <location>
        <begin position="92"/>
        <end position="107"/>
    </location>
</feature>
<evidence type="ECO:0000256" key="4">
    <source>
        <dbReference type="ARBA" id="ARBA00022884"/>
    </source>
</evidence>
<feature type="region of interest" description="Disordered" evidence="6">
    <location>
        <begin position="64"/>
        <end position="107"/>
    </location>
</feature>
<dbReference type="FunFam" id="1.25.10.10:FF:000004">
    <property type="entry name" value="Pumilio homolog 1 isoform 2"/>
    <property type="match status" value="1"/>
</dbReference>
<evidence type="ECO:0000256" key="1">
    <source>
        <dbReference type="ARBA" id="ARBA00004496"/>
    </source>
</evidence>
<feature type="compositionally biased region" description="Low complexity" evidence="6">
    <location>
        <begin position="172"/>
        <end position="189"/>
    </location>
</feature>
<sequence length="652" mass="72646">MAYLVCALYVGLAPNGITPTPYVLSAQDPYAVGIPLAGPTVLHPQYYGVQAPWGIYPANLIQQQGQQTPQGMSSQQQQQQQMMRNQTGRPLTPSQQNDSSQPLTPNAPISQYQILAPAYYDQNGQLVMGNPRGLGTPVRLVPPAPVLVSASGNQQGGAALGSNPLRLLTTQAQQHQTTPPVVYSSSSSSTQNSLGQRRDSLEYKQRQQLPQLNQFYGSMTRQSMTPPPSLSGSSSNLALGMANGPRLYNAAPGAETRYRNGSIGSANGIFTSSLFPNRTIANRSASMSKEVTGRSRLLEDFRNNRIPNLQLKDLTNHVVEFSQDQHGSRFIQQKLERATSQEKSMVFNEILAAAYHLMTDVFGNYVIQKFFEFGDNDQRQTLAQRLRGHVLPLALQMYGCRVIQKALETIPKDLQVEIVKELDGHVLKCVKDQNGNHVVQKCIECVKPGHLQFIIDAFKGQVLALSTHPYGCRVIQRILEHCIQEQTKPILDELHQYTDRLVQDQYGNYVIQHVLEHGAPEDKSRIVNEMRGKVVPLSQHKFASNVVEKCVSHSSRTEKAFLIEEVCSLNDGPHSALYTMMKDQFANYVVQKMIDVAEPQQRKILMHKIRPHIATLRKYTYGKHILAKLEKFFMKNNSDLGPIGMPPNGTLP</sequence>
<reference evidence="8" key="1">
    <citation type="submission" date="2018-11" db="EMBL/GenBank/DDBJ databases">
        <authorList>
            <person name="Alioto T."/>
            <person name="Alioto T."/>
        </authorList>
    </citation>
    <scope>NUCLEOTIDE SEQUENCE</scope>
</reference>
<dbReference type="SUPFAM" id="SSF48371">
    <property type="entry name" value="ARM repeat"/>
    <property type="match status" value="1"/>
</dbReference>
<dbReference type="PANTHER" id="PTHR12537">
    <property type="entry name" value="RNA BINDING PROTEIN PUMILIO-RELATED"/>
    <property type="match status" value="1"/>
</dbReference>
<keyword evidence="9" id="KW-1185">Reference proteome</keyword>
<comment type="caution">
    <text evidence="8">The sequence shown here is derived from an EMBL/GenBank/DDBJ whole genome shotgun (WGS) entry which is preliminary data.</text>
</comment>
<dbReference type="Gene3D" id="1.25.10.10">
    <property type="entry name" value="Leucine-rich Repeat Variant"/>
    <property type="match status" value="1"/>
</dbReference>
<dbReference type="EMBL" id="UYJE01007687">
    <property type="protein sequence ID" value="VDI57067.1"/>
    <property type="molecule type" value="Genomic_DNA"/>
</dbReference>
<dbReference type="GO" id="GO:0005737">
    <property type="term" value="C:cytoplasm"/>
    <property type="evidence" value="ECO:0007669"/>
    <property type="project" value="UniProtKB-SubCell"/>
</dbReference>
<evidence type="ECO:0000259" key="7">
    <source>
        <dbReference type="PROSITE" id="PS50303"/>
    </source>
</evidence>
<feature type="repeat" description="Pumilio" evidence="5">
    <location>
        <begin position="349"/>
        <end position="384"/>
    </location>
</feature>
<organism evidence="8 9">
    <name type="scientific">Mytilus galloprovincialis</name>
    <name type="common">Mediterranean mussel</name>
    <dbReference type="NCBI Taxonomy" id="29158"/>
    <lineage>
        <taxon>Eukaryota</taxon>
        <taxon>Metazoa</taxon>
        <taxon>Spiralia</taxon>
        <taxon>Lophotrochozoa</taxon>
        <taxon>Mollusca</taxon>
        <taxon>Bivalvia</taxon>
        <taxon>Autobranchia</taxon>
        <taxon>Pteriomorphia</taxon>
        <taxon>Mytilida</taxon>
        <taxon>Mytiloidea</taxon>
        <taxon>Mytilidae</taxon>
        <taxon>Mytilinae</taxon>
        <taxon>Mytilus</taxon>
    </lineage>
</organism>
<keyword evidence="2" id="KW-0963">Cytoplasm</keyword>
<evidence type="ECO:0000256" key="2">
    <source>
        <dbReference type="ARBA" id="ARBA00022490"/>
    </source>
</evidence>
<protein>
    <submittedName>
        <fullName evidence="8">Pumilio RNA-binding family</fullName>
    </submittedName>
</protein>
<evidence type="ECO:0000256" key="3">
    <source>
        <dbReference type="ARBA" id="ARBA00022737"/>
    </source>
</evidence>
<comment type="subcellular location">
    <subcellularLocation>
        <location evidence="1">Cytoplasm</location>
    </subcellularLocation>
</comment>
<feature type="repeat" description="Pumilio" evidence="5">
    <location>
        <begin position="385"/>
        <end position="420"/>
    </location>
</feature>
<dbReference type="PROSITE" id="PS50302">
    <property type="entry name" value="PUM"/>
    <property type="match status" value="8"/>
</dbReference>
<feature type="repeat" description="Pumilio" evidence="5">
    <location>
        <begin position="313"/>
        <end position="348"/>
    </location>
</feature>
<name>A0A8B6G0P4_MYTGA</name>
<keyword evidence="4" id="KW-0694">RNA-binding</keyword>
<dbReference type="InterPro" id="IPR016024">
    <property type="entry name" value="ARM-type_fold"/>
</dbReference>
<feature type="repeat" description="Pumilio" evidence="5">
    <location>
        <begin position="493"/>
        <end position="528"/>
    </location>
</feature>
<dbReference type="PANTHER" id="PTHR12537:SF12">
    <property type="entry name" value="MATERNAL PROTEIN PUMILIO"/>
    <property type="match status" value="1"/>
</dbReference>
<dbReference type="GO" id="GO:0003730">
    <property type="term" value="F:mRNA 3'-UTR binding"/>
    <property type="evidence" value="ECO:0007669"/>
    <property type="project" value="TreeGrafter"/>
</dbReference>
<proteinExistence type="predicted"/>
<feature type="region of interest" description="Disordered" evidence="6">
    <location>
        <begin position="172"/>
        <end position="198"/>
    </location>
</feature>
<feature type="repeat" description="Pumilio" evidence="5">
    <location>
        <begin position="568"/>
        <end position="607"/>
    </location>
</feature>
<accession>A0A8B6G0P4</accession>
<dbReference type="InterPro" id="IPR001313">
    <property type="entry name" value="Pumilio_RNA-bd_rpt"/>
</dbReference>